<keyword evidence="2" id="KW-0472">Membrane</keyword>
<feature type="transmembrane region" description="Helical" evidence="2">
    <location>
        <begin position="12"/>
        <end position="29"/>
    </location>
</feature>
<evidence type="ECO:0000256" key="1">
    <source>
        <dbReference type="SAM" id="MobiDB-lite"/>
    </source>
</evidence>
<feature type="non-terminal residue" evidence="3">
    <location>
        <position position="489"/>
    </location>
</feature>
<evidence type="ECO:0000313" key="3">
    <source>
        <dbReference type="EMBL" id="KAK3939250.1"/>
    </source>
</evidence>
<keyword evidence="2" id="KW-0812">Transmembrane</keyword>
<sequence length="489" mass="55325">MAKLAHMSVRSRYRMLFLTISILFVYFFAPRQDSSNFSISAASVIQWSAHLGRLPPSQNAGSNPTPMAPPNLLSQDPLESEFYSWRGPDYVPRPKPPYKPPSPLRSSPPIPDPFPLLSSNPPPKRSLLQAPKINRPPKTHYPEQTPLLIGFTRNWPQLLQCVVSYIAAGWPPEDIFVVENTGVMNSNKDGKLSLQNPFYLNHTQLDMLGVDVIITPTLLTFAQLQNFYAWTALEKDWETYFWSHQDLLVFSFEDEAFLPPATSSGTPNPEPNPEYAGSLYTRCVSTLRYLMNSLNLGQGGKKWASHFFAYDHLTLVNRDAILAVGGWDTHIPYYAGDCDMYNRLRWAGYGQGQTEVGFIFDVATVLEDVGVLLLRIRNNTPEGEVDWQTLVDLAQQMEDLKYTGGAGGDRNTWQMRQSGGRGEPFYRDPEGFETGLRMLIDTGRAVFAEKWGHRGCDIAQVGITAEDEWRLERDWDVQSEGFGWEGDLW</sequence>
<gene>
    <name evidence="3" type="ORF">QBC46DRAFT_438173</name>
</gene>
<proteinExistence type="predicted"/>
<keyword evidence="4" id="KW-1185">Reference proteome</keyword>
<dbReference type="SUPFAM" id="SSF53448">
    <property type="entry name" value="Nucleotide-diphospho-sugar transferases"/>
    <property type="match status" value="1"/>
</dbReference>
<keyword evidence="2" id="KW-1133">Transmembrane helix</keyword>
<evidence type="ECO:0000256" key="2">
    <source>
        <dbReference type="SAM" id="Phobius"/>
    </source>
</evidence>
<feature type="compositionally biased region" description="Pro residues" evidence="1">
    <location>
        <begin position="94"/>
        <end position="124"/>
    </location>
</feature>
<dbReference type="AlphaFoldDB" id="A0AAN6N4X7"/>
<dbReference type="InterPro" id="IPR029044">
    <property type="entry name" value="Nucleotide-diphossugar_trans"/>
</dbReference>
<feature type="region of interest" description="Disordered" evidence="1">
    <location>
        <begin position="94"/>
        <end position="139"/>
    </location>
</feature>
<protein>
    <submittedName>
        <fullName evidence="3">Uncharacterized protein</fullName>
    </submittedName>
</protein>
<name>A0AAN6N4X7_9PEZI</name>
<dbReference type="EMBL" id="MU853814">
    <property type="protein sequence ID" value="KAK3939250.1"/>
    <property type="molecule type" value="Genomic_DNA"/>
</dbReference>
<evidence type="ECO:0000313" key="4">
    <source>
        <dbReference type="Proteomes" id="UP001303473"/>
    </source>
</evidence>
<comment type="caution">
    <text evidence="3">The sequence shown here is derived from an EMBL/GenBank/DDBJ whole genome shotgun (WGS) entry which is preliminary data.</text>
</comment>
<reference evidence="4" key="1">
    <citation type="journal article" date="2023" name="Mol. Phylogenet. Evol.">
        <title>Genome-scale phylogeny and comparative genomics of the fungal order Sordariales.</title>
        <authorList>
            <person name="Hensen N."/>
            <person name="Bonometti L."/>
            <person name="Westerberg I."/>
            <person name="Brannstrom I.O."/>
            <person name="Guillou S."/>
            <person name="Cros-Aarteil S."/>
            <person name="Calhoun S."/>
            <person name="Haridas S."/>
            <person name="Kuo A."/>
            <person name="Mondo S."/>
            <person name="Pangilinan J."/>
            <person name="Riley R."/>
            <person name="LaButti K."/>
            <person name="Andreopoulos B."/>
            <person name="Lipzen A."/>
            <person name="Chen C."/>
            <person name="Yan M."/>
            <person name="Daum C."/>
            <person name="Ng V."/>
            <person name="Clum A."/>
            <person name="Steindorff A."/>
            <person name="Ohm R.A."/>
            <person name="Martin F."/>
            <person name="Silar P."/>
            <person name="Natvig D.O."/>
            <person name="Lalanne C."/>
            <person name="Gautier V."/>
            <person name="Ament-Velasquez S.L."/>
            <person name="Kruys A."/>
            <person name="Hutchinson M.I."/>
            <person name="Powell A.J."/>
            <person name="Barry K."/>
            <person name="Miller A.N."/>
            <person name="Grigoriev I.V."/>
            <person name="Debuchy R."/>
            <person name="Gladieux P."/>
            <person name="Hiltunen Thoren M."/>
            <person name="Johannesson H."/>
        </authorList>
    </citation>
    <scope>NUCLEOTIDE SEQUENCE [LARGE SCALE GENOMIC DNA]</scope>
    <source>
        <strain evidence="4">CBS 340.73</strain>
    </source>
</reference>
<accession>A0AAN6N4X7</accession>
<organism evidence="3 4">
    <name type="scientific">Diplogelasinospora grovesii</name>
    <dbReference type="NCBI Taxonomy" id="303347"/>
    <lineage>
        <taxon>Eukaryota</taxon>
        <taxon>Fungi</taxon>
        <taxon>Dikarya</taxon>
        <taxon>Ascomycota</taxon>
        <taxon>Pezizomycotina</taxon>
        <taxon>Sordariomycetes</taxon>
        <taxon>Sordariomycetidae</taxon>
        <taxon>Sordariales</taxon>
        <taxon>Diplogelasinosporaceae</taxon>
        <taxon>Diplogelasinospora</taxon>
    </lineage>
</organism>
<dbReference type="Proteomes" id="UP001303473">
    <property type="component" value="Unassembled WGS sequence"/>
</dbReference>